<name>A0AAE4ANG0_9BACT</name>
<evidence type="ECO:0000313" key="2">
    <source>
        <dbReference type="Proteomes" id="UP001238163"/>
    </source>
</evidence>
<reference evidence="1" key="1">
    <citation type="submission" date="2023-07" db="EMBL/GenBank/DDBJ databases">
        <title>Genomic Encyclopedia of Type Strains, Phase IV (KMG-IV): sequencing the most valuable type-strain genomes for metagenomic binning, comparative biology and taxonomic classification.</title>
        <authorList>
            <person name="Goeker M."/>
        </authorList>
    </citation>
    <scope>NUCLEOTIDE SEQUENCE</scope>
    <source>
        <strain evidence="1">DSM 24202</strain>
    </source>
</reference>
<evidence type="ECO:0000313" key="1">
    <source>
        <dbReference type="EMBL" id="MDQ0289360.1"/>
    </source>
</evidence>
<protein>
    <submittedName>
        <fullName evidence="1">Uncharacterized protein</fullName>
    </submittedName>
</protein>
<gene>
    <name evidence="1" type="ORF">J3R75_001467</name>
</gene>
<organism evidence="1 2">
    <name type="scientific">Oligosphaera ethanolica</name>
    <dbReference type="NCBI Taxonomy" id="760260"/>
    <lineage>
        <taxon>Bacteria</taxon>
        <taxon>Pseudomonadati</taxon>
        <taxon>Lentisphaerota</taxon>
        <taxon>Oligosphaeria</taxon>
        <taxon>Oligosphaerales</taxon>
        <taxon>Oligosphaeraceae</taxon>
        <taxon>Oligosphaera</taxon>
    </lineage>
</organism>
<sequence>MPQSSQDSSKLFDEQVSRLHELHYLVLFWAAQGEGRGCKYNITNCFDDLKHAGVTRTKQTAVAAIEGLATLCFIDIRDERNRKNIYITKYGAKALEALVMSNQFQPKPSAFLEEQ</sequence>
<proteinExistence type="predicted"/>
<comment type="caution">
    <text evidence="1">The sequence shown here is derived from an EMBL/GenBank/DDBJ whole genome shotgun (WGS) entry which is preliminary data.</text>
</comment>
<dbReference type="AlphaFoldDB" id="A0AAE4ANG0"/>
<accession>A0AAE4ANG0</accession>
<keyword evidence="2" id="KW-1185">Reference proteome</keyword>
<dbReference type="Proteomes" id="UP001238163">
    <property type="component" value="Unassembled WGS sequence"/>
</dbReference>
<dbReference type="RefSeq" id="WP_307260782.1">
    <property type="nucleotide sequence ID" value="NZ_JAUSVL010000001.1"/>
</dbReference>
<dbReference type="EMBL" id="JAUSVL010000001">
    <property type="protein sequence ID" value="MDQ0289360.1"/>
    <property type="molecule type" value="Genomic_DNA"/>
</dbReference>